<gene>
    <name evidence="2" type="ORF">IAD15_09705</name>
</gene>
<dbReference type="PROSITE" id="PS51257">
    <property type="entry name" value="PROKAR_LIPOPROTEIN"/>
    <property type="match status" value="1"/>
</dbReference>
<comment type="caution">
    <text evidence="2">The sequence shown here is derived from an EMBL/GenBank/DDBJ whole genome shotgun (WGS) entry which is preliminary data.</text>
</comment>
<sequence>MKKTLALLMSLGLVLGGCSNSADNQDPNMKHVGVLQIIAHGSLDQAYEGFKDGMAEAGYVEGENVVYDFQNAEGDKSNMTTIAQKFVADEDDLILAIGTEAAQTVSQETSEIPIIGTAITDYVEVGLADSNEKPGSNVTGLSDATPMDRQIDLLLQFAPDAQNIGIIYCSSEANSKIQADQAVAEIQARGLNPIVKTVADQTVISDTLQSMVLDIDALYIPSDNTLASAMGAVETVTTDAKIPTIVAVEKMCADGGLASVGIDYYDLGKQTGYMAAKVLNGEADPATTPIETAEDSTIYYNEQVLNELGLTLPESIQDTALPVEQENE</sequence>
<dbReference type="Proteomes" id="UP000824175">
    <property type="component" value="Unassembled WGS sequence"/>
</dbReference>
<dbReference type="InterPro" id="IPR007487">
    <property type="entry name" value="ABC_transpt-TYRBP-like"/>
</dbReference>
<name>A0A9D1HPU6_9FIRM</name>
<evidence type="ECO:0000313" key="3">
    <source>
        <dbReference type="Proteomes" id="UP000824175"/>
    </source>
</evidence>
<organism evidence="2 3">
    <name type="scientific">Candidatus Fimiplasma intestinipullorum</name>
    <dbReference type="NCBI Taxonomy" id="2840825"/>
    <lineage>
        <taxon>Bacteria</taxon>
        <taxon>Bacillati</taxon>
        <taxon>Bacillota</taxon>
        <taxon>Clostridia</taxon>
        <taxon>Eubacteriales</taxon>
        <taxon>Candidatus Fimiplasma</taxon>
    </lineage>
</organism>
<accession>A0A9D1HPU6</accession>
<dbReference type="InterPro" id="IPR028082">
    <property type="entry name" value="Peripla_BP_I"/>
</dbReference>
<dbReference type="Pfam" id="PF04392">
    <property type="entry name" value="ABC_sub_bind"/>
    <property type="match status" value="1"/>
</dbReference>
<dbReference type="PANTHER" id="PTHR35271">
    <property type="entry name" value="ABC TRANSPORTER, SUBSTRATE-BINDING LIPOPROTEIN-RELATED"/>
    <property type="match status" value="1"/>
</dbReference>
<reference evidence="2" key="1">
    <citation type="submission" date="2020-10" db="EMBL/GenBank/DDBJ databases">
        <authorList>
            <person name="Gilroy R."/>
        </authorList>
    </citation>
    <scope>NUCLEOTIDE SEQUENCE</scope>
    <source>
        <strain evidence="2">CHK195-11698</strain>
    </source>
</reference>
<keyword evidence="1" id="KW-0732">Signal</keyword>
<dbReference type="AlphaFoldDB" id="A0A9D1HPU6"/>
<dbReference type="PANTHER" id="PTHR35271:SF1">
    <property type="entry name" value="ABC TRANSPORTER, SUBSTRATE-BINDING LIPOPROTEIN"/>
    <property type="match status" value="1"/>
</dbReference>
<evidence type="ECO:0000256" key="1">
    <source>
        <dbReference type="SAM" id="SignalP"/>
    </source>
</evidence>
<dbReference type="Gene3D" id="3.40.50.2300">
    <property type="match status" value="2"/>
</dbReference>
<feature type="signal peptide" evidence="1">
    <location>
        <begin position="1"/>
        <end position="24"/>
    </location>
</feature>
<dbReference type="EMBL" id="DVMJ01000082">
    <property type="protein sequence ID" value="HIU14328.1"/>
    <property type="molecule type" value="Genomic_DNA"/>
</dbReference>
<dbReference type="CDD" id="cd06325">
    <property type="entry name" value="PBP1_ABC_unchar_transporter"/>
    <property type="match status" value="1"/>
</dbReference>
<dbReference type="SUPFAM" id="SSF53822">
    <property type="entry name" value="Periplasmic binding protein-like I"/>
    <property type="match status" value="1"/>
</dbReference>
<protein>
    <submittedName>
        <fullName evidence="2">ABC transporter substrate-binding protein</fullName>
    </submittedName>
</protein>
<proteinExistence type="predicted"/>
<feature type="chain" id="PRO_5039688149" evidence="1">
    <location>
        <begin position="25"/>
        <end position="328"/>
    </location>
</feature>
<evidence type="ECO:0000313" key="2">
    <source>
        <dbReference type="EMBL" id="HIU14328.1"/>
    </source>
</evidence>
<reference evidence="2" key="2">
    <citation type="journal article" date="2021" name="PeerJ">
        <title>Extensive microbial diversity within the chicken gut microbiome revealed by metagenomics and culture.</title>
        <authorList>
            <person name="Gilroy R."/>
            <person name="Ravi A."/>
            <person name="Getino M."/>
            <person name="Pursley I."/>
            <person name="Horton D.L."/>
            <person name="Alikhan N.F."/>
            <person name="Baker D."/>
            <person name="Gharbi K."/>
            <person name="Hall N."/>
            <person name="Watson M."/>
            <person name="Adriaenssens E.M."/>
            <person name="Foster-Nyarko E."/>
            <person name="Jarju S."/>
            <person name="Secka A."/>
            <person name="Antonio M."/>
            <person name="Oren A."/>
            <person name="Chaudhuri R.R."/>
            <person name="La Ragione R."/>
            <person name="Hildebrand F."/>
            <person name="Pallen M.J."/>
        </authorList>
    </citation>
    <scope>NUCLEOTIDE SEQUENCE</scope>
    <source>
        <strain evidence="2">CHK195-11698</strain>
    </source>
</reference>